<dbReference type="SUPFAM" id="SSF140736">
    <property type="entry name" value="Rv1873-like"/>
    <property type="match status" value="1"/>
</dbReference>
<protein>
    <recommendedName>
        <fullName evidence="3">Calpastatin</fullName>
    </recommendedName>
</protein>
<dbReference type="Pfam" id="PF08837">
    <property type="entry name" value="DUF1810"/>
    <property type="match status" value="1"/>
</dbReference>
<dbReference type="EMBL" id="JFZA02000029">
    <property type="protein sequence ID" value="KFG89406.1"/>
    <property type="molecule type" value="Genomic_DNA"/>
</dbReference>
<keyword evidence="2" id="KW-1185">Reference proteome</keyword>
<comment type="caution">
    <text evidence="1">The sequence shown here is derived from an EMBL/GenBank/DDBJ whole genome shotgun (WGS) entry which is preliminary data.</text>
</comment>
<evidence type="ECO:0008006" key="3">
    <source>
        <dbReference type="Google" id="ProtNLM"/>
    </source>
</evidence>
<dbReference type="InterPro" id="IPR014937">
    <property type="entry name" value="DUF1810"/>
</dbReference>
<organism evidence="1 2">
    <name type="scientific">Sphingobium herbicidovorans (strain ATCC 700291 / DSM 11019 / CCUG 56400 / KCTC 2939 / LMG 18315 / NBRC 16415 / MH)</name>
    <name type="common">Sphingomonas herbicidovorans</name>
    <dbReference type="NCBI Taxonomy" id="1219045"/>
    <lineage>
        <taxon>Bacteria</taxon>
        <taxon>Pseudomonadati</taxon>
        <taxon>Pseudomonadota</taxon>
        <taxon>Alphaproteobacteria</taxon>
        <taxon>Sphingomonadales</taxon>
        <taxon>Sphingomonadaceae</taxon>
        <taxon>Sphingobium</taxon>
    </lineage>
</organism>
<sequence length="114" mass="12486">MTADATLARFVEAQAEIYDTALAEIRAGAKRSHWMWFIFPQLRGLGQSPTAHYYGIASLAEARAYLAHGLLGTRYLECVSALQALRSQDPAAVLGSVDATKLRSSLTLFEWADP</sequence>
<reference evidence="1" key="1">
    <citation type="submission" date="2014-08" db="EMBL/GenBank/DDBJ databases">
        <title>Draft genome sequences of Sphingobium herbicidovorans.</title>
        <authorList>
            <person name="Gan H.M."/>
            <person name="Gan H.Y."/>
            <person name="Savka M.A."/>
        </authorList>
    </citation>
    <scope>NUCLEOTIDE SEQUENCE [LARGE SCALE GENOMIC DNA]</scope>
    <source>
        <strain evidence="1">NBRC 16415</strain>
    </source>
</reference>
<dbReference type="STRING" id="76947.GCA_002080435_02681"/>
<dbReference type="PIRSF" id="PIRSF008546">
    <property type="entry name" value="UCP008546"/>
    <property type="match status" value="1"/>
</dbReference>
<dbReference type="RefSeq" id="WP_322787650.1">
    <property type="nucleotide sequence ID" value="NZ_BCZD01000006.1"/>
</dbReference>
<dbReference type="Gene3D" id="1.25.40.380">
    <property type="entry name" value="Protein of unknown function DUF1810"/>
    <property type="match status" value="1"/>
</dbReference>
<dbReference type="Proteomes" id="UP000024284">
    <property type="component" value="Unassembled WGS sequence"/>
</dbReference>
<name>A0A086P7N8_SPHHM</name>
<accession>A0A086P7N8</accession>
<dbReference type="eggNOG" id="COG5579">
    <property type="taxonomic scope" value="Bacteria"/>
</dbReference>
<gene>
    <name evidence="1" type="ORF">BV98_002790</name>
</gene>
<dbReference type="AlphaFoldDB" id="A0A086P7N8"/>
<dbReference type="PATRIC" id="fig|1219045.3.peg.2828"/>
<dbReference type="InterPro" id="IPR036287">
    <property type="entry name" value="Rv1873-like_sf"/>
</dbReference>
<evidence type="ECO:0000313" key="2">
    <source>
        <dbReference type="Proteomes" id="UP000024284"/>
    </source>
</evidence>
<evidence type="ECO:0000313" key="1">
    <source>
        <dbReference type="EMBL" id="KFG89406.1"/>
    </source>
</evidence>
<proteinExistence type="predicted"/>